<feature type="transmembrane region" description="Helical" evidence="1">
    <location>
        <begin position="293"/>
        <end position="312"/>
    </location>
</feature>
<keyword evidence="3" id="KW-1185">Reference proteome</keyword>
<organism evidence="2 3">
    <name type="scientific">Streptomyces sodiiphilus</name>
    <dbReference type="NCBI Taxonomy" id="226217"/>
    <lineage>
        <taxon>Bacteria</taxon>
        <taxon>Bacillati</taxon>
        <taxon>Actinomycetota</taxon>
        <taxon>Actinomycetes</taxon>
        <taxon>Kitasatosporales</taxon>
        <taxon>Streptomycetaceae</taxon>
        <taxon>Streptomyces</taxon>
    </lineage>
</organism>
<protein>
    <recommendedName>
        <fullName evidence="4">ABC transporter permease</fullName>
    </recommendedName>
</protein>
<keyword evidence="1" id="KW-0472">Membrane</keyword>
<reference evidence="2 3" key="1">
    <citation type="journal article" date="2019" name="Int. J. Syst. Evol. Microbiol.">
        <title>The Global Catalogue of Microorganisms (GCM) 10K type strain sequencing project: providing services to taxonomists for standard genome sequencing and annotation.</title>
        <authorList>
            <consortium name="The Broad Institute Genomics Platform"/>
            <consortium name="The Broad Institute Genome Sequencing Center for Infectious Disease"/>
            <person name="Wu L."/>
            <person name="Ma J."/>
        </authorList>
    </citation>
    <scope>NUCLEOTIDE SEQUENCE [LARGE SCALE GENOMIC DNA]</scope>
    <source>
        <strain evidence="2 3">JCM 13581</strain>
    </source>
</reference>
<dbReference type="Proteomes" id="UP001501303">
    <property type="component" value="Unassembled WGS sequence"/>
</dbReference>
<feature type="transmembrane region" description="Helical" evidence="1">
    <location>
        <begin position="333"/>
        <end position="352"/>
    </location>
</feature>
<accession>A0ABN2P3C9</accession>
<feature type="transmembrane region" description="Helical" evidence="1">
    <location>
        <begin position="28"/>
        <end position="52"/>
    </location>
</feature>
<evidence type="ECO:0000313" key="2">
    <source>
        <dbReference type="EMBL" id="GAA1911406.1"/>
    </source>
</evidence>
<feature type="transmembrane region" description="Helical" evidence="1">
    <location>
        <begin position="249"/>
        <end position="273"/>
    </location>
</feature>
<evidence type="ECO:0000313" key="3">
    <source>
        <dbReference type="Proteomes" id="UP001501303"/>
    </source>
</evidence>
<gene>
    <name evidence="2" type="ORF">GCM10009716_21770</name>
</gene>
<dbReference type="RefSeq" id="WP_344260906.1">
    <property type="nucleotide sequence ID" value="NZ_BAAAMJ010000018.1"/>
</dbReference>
<feature type="transmembrane region" description="Helical" evidence="1">
    <location>
        <begin position="364"/>
        <end position="393"/>
    </location>
</feature>
<feature type="transmembrane region" description="Helical" evidence="1">
    <location>
        <begin position="196"/>
        <end position="217"/>
    </location>
</feature>
<name>A0ABN2P3C9_9ACTN</name>
<keyword evidence="1" id="KW-0812">Transmembrane</keyword>
<keyword evidence="1" id="KW-1133">Transmembrane helix</keyword>
<sequence>MNAPSLQRQLLSVGRAAAKGSEGNRLRFAALLCATLALAVGFVFLVAGFATYDGRELRGSARAPHYLGEDQEDRATSLWRQSFDTVGGLQHSVVFIEPLREDAELPPGVEAWPAPGEAVLSPELRAALVRENAVDRYGNAVGVLGEDGLEVPGERLAYVRPTTTALAPDSMFRISGYGGESRAAVGDELRVQNLSAFVPTVMGFLLLPACALVVIAARSGAAARDRRAALLRALGAGYRARALVNLGEAALAVATGVVAAAALAGSLLVWNVRVPVVGYTVSAADASRWAPELFGSVLLAGCVVLCAVVFLHRVEKGTRSTRPGHHAGRNPRWAAWLCPVLLLVAVRGPGLAGGAEANPLVFLAVYSTGVIGTLATLPAVIALAVAGVGRLLVRHGNRHGRPGPLIAGRWNIARPGVTTRMVASVVIAIGLVAQVQLWSSRLNEPMLEAQATYARIGDSAVTMWSLADTPERTETFLKELPEGVHGLGMHRSPADGGMELRGSCEALRALDAPCDAGPAPRNDPRLQEVAAWYGAGGSGITVREGAVSADHAVPEALLLVSAQGGDLPVSEVKHTAFRQLLGPQAESLGGSWLTGARQLEKPAAWVLLLGLAGVVLLTVTAALNNLGEFLRFSRNLAPVSVLTGRRTVFFTTALWVILMPLALAGLLGTLVAVWLGTPLTQPGGGASLSWPILTATLIVVETLAVAFWWWGGTAASRAAAQWRPQAD</sequence>
<evidence type="ECO:0000256" key="1">
    <source>
        <dbReference type="SAM" id="Phobius"/>
    </source>
</evidence>
<feature type="transmembrane region" description="Helical" evidence="1">
    <location>
        <begin position="603"/>
        <end position="626"/>
    </location>
</feature>
<feature type="transmembrane region" description="Helical" evidence="1">
    <location>
        <begin position="647"/>
        <end position="676"/>
    </location>
</feature>
<proteinExistence type="predicted"/>
<dbReference type="EMBL" id="BAAAMJ010000018">
    <property type="protein sequence ID" value="GAA1911406.1"/>
    <property type="molecule type" value="Genomic_DNA"/>
</dbReference>
<feature type="transmembrane region" description="Helical" evidence="1">
    <location>
        <begin position="688"/>
        <end position="710"/>
    </location>
</feature>
<feature type="transmembrane region" description="Helical" evidence="1">
    <location>
        <begin position="417"/>
        <end position="438"/>
    </location>
</feature>
<comment type="caution">
    <text evidence="2">The sequence shown here is derived from an EMBL/GenBank/DDBJ whole genome shotgun (WGS) entry which is preliminary data.</text>
</comment>
<evidence type="ECO:0008006" key="4">
    <source>
        <dbReference type="Google" id="ProtNLM"/>
    </source>
</evidence>